<evidence type="ECO:0000259" key="1">
    <source>
        <dbReference type="SMART" id="SM01245"/>
    </source>
</evidence>
<evidence type="ECO:0000313" key="3">
    <source>
        <dbReference type="Proteomes" id="UP001597506"/>
    </source>
</evidence>
<keyword evidence="3" id="KW-1185">Reference proteome</keyword>
<keyword evidence="2" id="KW-0969">Cilium</keyword>
<dbReference type="Pfam" id="PF03961">
    <property type="entry name" value="FapA"/>
    <property type="match status" value="1"/>
</dbReference>
<keyword evidence="2" id="KW-0966">Cell projection</keyword>
<dbReference type="Pfam" id="PF20250">
    <property type="entry name" value="FapA_N"/>
    <property type="match status" value="1"/>
</dbReference>
<keyword evidence="2" id="KW-0282">Flagellum</keyword>
<dbReference type="InterPro" id="IPR032782">
    <property type="entry name" value="KhpB_N"/>
</dbReference>
<reference evidence="3" key="1">
    <citation type="journal article" date="2019" name="Int. J. Syst. Evol. Microbiol.">
        <title>The Global Catalogue of Microorganisms (GCM) 10K type strain sequencing project: providing services to taxonomists for standard genome sequencing and annotation.</title>
        <authorList>
            <consortium name="The Broad Institute Genomics Platform"/>
            <consortium name="The Broad Institute Genome Sequencing Center for Infectious Disease"/>
            <person name="Wu L."/>
            <person name="Ma J."/>
        </authorList>
    </citation>
    <scope>NUCLEOTIDE SEQUENCE [LARGE SCALE GENOMIC DNA]</scope>
    <source>
        <strain evidence="3">KCTC 3913</strain>
    </source>
</reference>
<organism evidence="2 3">
    <name type="scientific">Bacillus seohaeanensis</name>
    <dbReference type="NCBI Taxonomy" id="284580"/>
    <lineage>
        <taxon>Bacteria</taxon>
        <taxon>Bacillati</taxon>
        <taxon>Bacillota</taxon>
        <taxon>Bacilli</taxon>
        <taxon>Bacillales</taxon>
        <taxon>Bacillaceae</taxon>
        <taxon>Bacillus</taxon>
    </lineage>
</organism>
<dbReference type="InterPro" id="IPR046866">
    <property type="entry name" value="FapA_N"/>
</dbReference>
<dbReference type="InterPro" id="IPR038247">
    <property type="entry name" value="Jag_N_dom_sf"/>
</dbReference>
<dbReference type="EMBL" id="JBHUMF010000001">
    <property type="protein sequence ID" value="MFD2679175.1"/>
    <property type="molecule type" value="Genomic_DNA"/>
</dbReference>
<comment type="caution">
    <text evidence="2">The sequence shown here is derived from an EMBL/GenBank/DDBJ whole genome shotgun (WGS) entry which is preliminary data.</text>
</comment>
<dbReference type="Gene3D" id="3.30.30.80">
    <property type="entry name" value="probable RNA-binding protein from clostridium symbiosum atcc 14940"/>
    <property type="match status" value="1"/>
</dbReference>
<dbReference type="Pfam" id="PF14804">
    <property type="entry name" value="Jag_N"/>
    <property type="match status" value="1"/>
</dbReference>
<dbReference type="PANTHER" id="PTHR38032:SF1">
    <property type="entry name" value="RNA-BINDING PROTEIN KHPB N-TERMINAL DOMAIN-CONTAINING PROTEIN"/>
    <property type="match status" value="1"/>
</dbReference>
<sequence>MRSIVSKGKNINEAIQLGLDLLEATKKEVDIEIIQHETKRFLGLGSKEAIVKLTKLESSFSENEKSDSQPLDLMEQLVTELVDEEQVEVVASSSMQKQLGSEDSNEIDSLEGKTWVKDGRLYCMSSPMQVPLVTVKQGIRLYKNNQLVEEATTFVSEKDVYEIKVENEEKETRWDITMDQTKLKVFLEVKPGYKITRKVPDIKADHHIELTVEEQKEINNTLSYGEVMQKLESLRVKHGFHQNEILKAIETTEPSTFEIAKGIEAKPGKDGWVEVKVDMNIQKGPKEKEDGRVDFREIKTIPTAEKGKVIAVIHPPVPGQMGYTVTNEPLPAKQTFPIKLRVGSGVVQVEDKIVATESGRPFIEQRGQLVKASIMPKLTHNGNVDLASGNIRFMGDVEILGEVEERMKVEAEGDIIVRKTVNAANLTASGAIITDGNIFGSEISAGKNNMLVAELGHLLGIIHQNVEKFIKLITQLTQSAAFKSNDFSRGGLQPLIRILLEKKFKHFPPLVKKYVDVVRKGENYLADDAWRLTATSLSRTFLSLSNEVASLEGLMALSQKMKELYEFSKTPVEPDSYVTISNALNSRIYCSGDVSVLGQGCINSKVHSGGKLKISGIVRGGEVYGRLGAEINEVGAESGTATVIAVPNDQKILIHKAMEGTIIKIGNIKHTFQETKYNVRARLHEEERIVFD</sequence>
<evidence type="ECO:0000313" key="2">
    <source>
        <dbReference type="EMBL" id="MFD2679175.1"/>
    </source>
</evidence>
<protein>
    <submittedName>
        <fullName evidence="2">Flagellar assembly protein A</fullName>
    </submittedName>
</protein>
<feature type="domain" description="RNA-binding protein KhpB N-terminal" evidence="1">
    <location>
        <begin position="5"/>
        <end position="56"/>
    </location>
</feature>
<dbReference type="SMART" id="SM01245">
    <property type="entry name" value="Jag_N"/>
    <property type="match status" value="1"/>
</dbReference>
<name>A0ABW5RKL4_9BACI</name>
<dbReference type="InterPro" id="IPR005646">
    <property type="entry name" value="FapA"/>
</dbReference>
<dbReference type="Proteomes" id="UP001597506">
    <property type="component" value="Unassembled WGS sequence"/>
</dbReference>
<accession>A0ABW5RKL4</accession>
<dbReference type="RefSeq" id="WP_377931593.1">
    <property type="nucleotide sequence ID" value="NZ_JBHUMF010000001.1"/>
</dbReference>
<dbReference type="PANTHER" id="PTHR38032">
    <property type="entry name" value="POLYMERASE-RELATED"/>
    <property type="match status" value="1"/>
</dbReference>
<proteinExistence type="predicted"/>
<dbReference type="InterPro" id="IPR046865">
    <property type="entry name" value="FapA_b_solenoid"/>
</dbReference>
<gene>
    <name evidence="2" type="ORF">ACFSUL_00260</name>
</gene>